<reference evidence="2 3" key="1">
    <citation type="submission" date="2019-03" db="EMBL/GenBank/DDBJ databases">
        <title>Genomic Encyclopedia of Archaeal and Bacterial Type Strains, Phase II (KMG-II): from individual species to whole genera.</title>
        <authorList>
            <person name="Goeker M."/>
        </authorList>
    </citation>
    <scope>NUCLEOTIDE SEQUENCE [LARGE SCALE GENOMIC DNA]</scope>
    <source>
        <strain evidence="2 3">DSM 27697</strain>
    </source>
</reference>
<dbReference type="Proteomes" id="UP000294546">
    <property type="component" value="Unassembled WGS sequence"/>
</dbReference>
<comment type="caution">
    <text evidence="2">The sequence shown here is derived from an EMBL/GenBank/DDBJ whole genome shotgun (WGS) entry which is preliminary data.</text>
</comment>
<feature type="transmembrane region" description="Helical" evidence="1">
    <location>
        <begin position="93"/>
        <end position="116"/>
    </location>
</feature>
<feature type="transmembrane region" description="Helical" evidence="1">
    <location>
        <begin position="315"/>
        <end position="339"/>
    </location>
</feature>
<feature type="transmembrane region" description="Helical" evidence="1">
    <location>
        <begin position="155"/>
        <end position="174"/>
    </location>
</feature>
<protein>
    <recommendedName>
        <fullName evidence="4">Amino acid permease</fullName>
    </recommendedName>
</protein>
<gene>
    <name evidence="2" type="ORF">CLV83_4527</name>
</gene>
<evidence type="ECO:0000313" key="2">
    <source>
        <dbReference type="EMBL" id="TCK02342.1"/>
    </source>
</evidence>
<organism evidence="2 3">
    <name type="scientific">Marinobacterium mangrovicola</name>
    <dbReference type="NCBI Taxonomy" id="1476959"/>
    <lineage>
        <taxon>Bacteria</taxon>
        <taxon>Pseudomonadati</taxon>
        <taxon>Pseudomonadota</taxon>
        <taxon>Gammaproteobacteria</taxon>
        <taxon>Oceanospirillales</taxon>
        <taxon>Oceanospirillaceae</taxon>
        <taxon>Marinobacterium</taxon>
    </lineage>
</organism>
<sequence>MNGCHPAQPSTGPGQIIPAMSTPLASIFGSGFLVIVPVLASGVGPYAVLAMLAISVIAFQTGAIVRHNILCAEPVLAAGNKKLTVMLERASDAALVLAYIVSVCLYLHILSAFALGRLELDSEFNKSLLTSILVVLITLVGLFGGLAPLERLEQLALYLTLAVVLVLILGFALHDVDLFLETGYLPLPKMPDRSFWEILTIVSGTLIVVQGFETPRYLGQRFDTWTRIRASRWSQYCALSVYIVFVIVTLPIVPVLNGQYEDNSLIKLTVSVSFLLSMPLILAAALSQFSAAVADTLAAVSNLGEVTRGRLHPRWGYLLVGVATLVLAWTGSTFTVIALASRAFALYYLLQCLVAFSVCGNHRERVRFALVAIALGFILIFAVPVS</sequence>
<evidence type="ECO:0000313" key="3">
    <source>
        <dbReference type="Proteomes" id="UP000294546"/>
    </source>
</evidence>
<evidence type="ECO:0000256" key="1">
    <source>
        <dbReference type="SAM" id="Phobius"/>
    </source>
</evidence>
<feature type="transmembrane region" description="Helical" evidence="1">
    <location>
        <begin position="194"/>
        <end position="212"/>
    </location>
</feature>
<accession>A0A4R1GDM3</accession>
<dbReference type="AlphaFoldDB" id="A0A4R1GDM3"/>
<feature type="transmembrane region" description="Helical" evidence="1">
    <location>
        <begin position="233"/>
        <end position="253"/>
    </location>
</feature>
<evidence type="ECO:0008006" key="4">
    <source>
        <dbReference type="Google" id="ProtNLM"/>
    </source>
</evidence>
<dbReference type="Gene3D" id="1.20.1740.10">
    <property type="entry name" value="Amino acid/polyamine transporter I"/>
    <property type="match status" value="1"/>
</dbReference>
<keyword evidence="1" id="KW-0472">Membrane</keyword>
<keyword evidence="3" id="KW-1185">Reference proteome</keyword>
<proteinExistence type="predicted"/>
<keyword evidence="1" id="KW-0812">Transmembrane</keyword>
<name>A0A4R1GDM3_9GAMM</name>
<dbReference type="EMBL" id="SMFU01000015">
    <property type="protein sequence ID" value="TCK02342.1"/>
    <property type="molecule type" value="Genomic_DNA"/>
</dbReference>
<feature type="transmembrane region" description="Helical" evidence="1">
    <location>
        <begin position="368"/>
        <end position="385"/>
    </location>
</feature>
<feature type="transmembrane region" description="Helical" evidence="1">
    <location>
        <begin position="273"/>
        <end position="294"/>
    </location>
</feature>
<feature type="transmembrane region" description="Helical" evidence="1">
    <location>
        <begin position="345"/>
        <end position="361"/>
    </location>
</feature>
<feature type="transmembrane region" description="Helical" evidence="1">
    <location>
        <begin position="128"/>
        <end position="148"/>
    </location>
</feature>
<keyword evidence="1" id="KW-1133">Transmembrane helix</keyword>